<dbReference type="Proteomes" id="UP000634647">
    <property type="component" value="Unassembled WGS sequence"/>
</dbReference>
<evidence type="ECO:0000313" key="6">
    <source>
        <dbReference type="Proteomes" id="UP000199541"/>
    </source>
</evidence>
<reference evidence="4" key="1">
    <citation type="journal article" date="2014" name="Int. J. Syst. Evol. Microbiol.">
        <title>Complete genome sequence of Corynebacterium casei LMG S-19264T (=DSM 44701T), isolated from a smear-ripened cheese.</title>
        <authorList>
            <consortium name="US DOE Joint Genome Institute (JGI-PGF)"/>
            <person name="Walter F."/>
            <person name="Albersmeier A."/>
            <person name="Kalinowski J."/>
            <person name="Ruckert C."/>
        </authorList>
    </citation>
    <scope>NUCLEOTIDE SEQUENCE</scope>
    <source>
        <strain evidence="4">CGMCC 1.10859</strain>
    </source>
</reference>
<evidence type="ECO:0000313" key="7">
    <source>
        <dbReference type="Proteomes" id="UP000634647"/>
    </source>
</evidence>
<keyword evidence="2" id="KW-0732">Signal</keyword>
<dbReference type="InterPro" id="IPR001802">
    <property type="entry name" value="MerP/CopZ"/>
</dbReference>
<evidence type="ECO:0000313" key="5">
    <source>
        <dbReference type="EMBL" id="SDX34991.1"/>
    </source>
</evidence>
<dbReference type="SUPFAM" id="SSF55008">
    <property type="entry name" value="HMA, heavy metal-associated domain"/>
    <property type="match status" value="1"/>
</dbReference>
<name>A0AAN5A0P9_9RHOB</name>
<organism evidence="4 7">
    <name type="scientific">Allgaiera indica</name>
    <dbReference type="NCBI Taxonomy" id="765699"/>
    <lineage>
        <taxon>Bacteria</taxon>
        <taxon>Pseudomonadati</taxon>
        <taxon>Pseudomonadota</taxon>
        <taxon>Alphaproteobacteria</taxon>
        <taxon>Rhodobacterales</taxon>
        <taxon>Paracoccaceae</taxon>
        <taxon>Allgaiera</taxon>
    </lineage>
</organism>
<evidence type="ECO:0000259" key="3">
    <source>
        <dbReference type="PROSITE" id="PS50846"/>
    </source>
</evidence>
<accession>A0AAN5A0P9</accession>
<dbReference type="PRINTS" id="PR00946">
    <property type="entry name" value="HGSCAVENGER"/>
</dbReference>
<comment type="caution">
    <text evidence="4">The sequence shown here is derived from an EMBL/GenBank/DDBJ whole genome shotgun (WGS) entry which is preliminary data.</text>
</comment>
<sequence length="105" mass="10609">MKRFAILALSALSLGSPALAPMAIAQSATPVAASQATADFYIANMTCALCPVTVKAAMGKVKGVKSVKVDFAARSAHVVYDPRQTNAAAIAAASKEAGYPATPKG</sequence>
<dbReference type="RefSeq" id="WP_176992657.1">
    <property type="nucleotide sequence ID" value="NZ_BNAB01000014.1"/>
</dbReference>
<dbReference type="AlphaFoldDB" id="A0AAN5A0P9"/>
<dbReference type="GO" id="GO:0046872">
    <property type="term" value="F:metal ion binding"/>
    <property type="evidence" value="ECO:0007669"/>
    <property type="project" value="UniProtKB-KW"/>
</dbReference>
<keyword evidence="6" id="KW-1185">Reference proteome</keyword>
<evidence type="ECO:0000256" key="2">
    <source>
        <dbReference type="SAM" id="SignalP"/>
    </source>
</evidence>
<feature type="domain" description="HMA" evidence="3">
    <location>
        <begin position="36"/>
        <end position="102"/>
    </location>
</feature>
<dbReference type="Pfam" id="PF00403">
    <property type="entry name" value="HMA"/>
    <property type="match status" value="1"/>
</dbReference>
<reference evidence="4" key="3">
    <citation type="submission" date="2023-06" db="EMBL/GenBank/DDBJ databases">
        <authorList>
            <person name="Sun Q."/>
            <person name="Zhou Y."/>
        </authorList>
    </citation>
    <scope>NUCLEOTIDE SEQUENCE</scope>
    <source>
        <strain evidence="4">CGMCC 1.10859</strain>
    </source>
</reference>
<feature type="signal peptide" evidence="2">
    <location>
        <begin position="1"/>
        <end position="20"/>
    </location>
</feature>
<dbReference type="Proteomes" id="UP000199541">
    <property type="component" value="Unassembled WGS sequence"/>
</dbReference>
<keyword evidence="1" id="KW-0479">Metal-binding</keyword>
<gene>
    <name evidence="4" type="primary">merP</name>
    <name evidence="4" type="ORF">GCM10008024_29240</name>
    <name evidence="5" type="ORF">SAMN05444006_11456</name>
</gene>
<protein>
    <submittedName>
        <fullName evidence="5">Mercuric ion binding protein</fullName>
    </submittedName>
    <submittedName>
        <fullName evidence="4">Mercuric transport protein periplasmic component</fullName>
    </submittedName>
</protein>
<evidence type="ECO:0000313" key="4">
    <source>
        <dbReference type="EMBL" id="GHE03960.1"/>
    </source>
</evidence>
<dbReference type="FunFam" id="3.30.70.100:FF:000001">
    <property type="entry name" value="ATPase copper transporting beta"/>
    <property type="match status" value="1"/>
</dbReference>
<feature type="chain" id="PRO_5042917780" evidence="2">
    <location>
        <begin position="21"/>
        <end position="105"/>
    </location>
</feature>
<dbReference type="PROSITE" id="PS50846">
    <property type="entry name" value="HMA_2"/>
    <property type="match status" value="1"/>
</dbReference>
<reference evidence="5 6" key="2">
    <citation type="submission" date="2016-10" db="EMBL/GenBank/DDBJ databases">
        <authorList>
            <person name="Varghese N."/>
            <person name="Submissions S."/>
        </authorList>
    </citation>
    <scope>NUCLEOTIDE SEQUENCE [LARGE SCALE GENOMIC DNA]</scope>
    <source>
        <strain evidence="5 6">DSM 24802</strain>
    </source>
</reference>
<dbReference type="CDD" id="cd00371">
    <property type="entry name" value="HMA"/>
    <property type="match status" value="1"/>
</dbReference>
<evidence type="ECO:0000256" key="1">
    <source>
        <dbReference type="ARBA" id="ARBA00022723"/>
    </source>
</evidence>
<dbReference type="Gene3D" id="3.30.70.100">
    <property type="match status" value="1"/>
</dbReference>
<proteinExistence type="predicted"/>
<dbReference type="EMBL" id="FNOB01000014">
    <property type="protein sequence ID" value="SDX34991.1"/>
    <property type="molecule type" value="Genomic_DNA"/>
</dbReference>
<dbReference type="InterPro" id="IPR036163">
    <property type="entry name" value="HMA_dom_sf"/>
</dbReference>
<dbReference type="InterPro" id="IPR006121">
    <property type="entry name" value="HMA_dom"/>
</dbReference>
<dbReference type="EMBL" id="BNAB01000014">
    <property type="protein sequence ID" value="GHE03960.1"/>
    <property type="molecule type" value="Genomic_DNA"/>
</dbReference>